<protein>
    <recommendedName>
        <fullName evidence="6">Mid2 domain-containing protein</fullName>
    </recommendedName>
</protein>
<dbReference type="EMBL" id="ML119134">
    <property type="protein sequence ID" value="RPB11625.1"/>
    <property type="molecule type" value="Genomic_DNA"/>
</dbReference>
<sequence>MNSKLLRCVLASCVFLRANAAPQQTLETVLISNISSTTTSNANTTTTSSVSSSSSFSSSSPSFSSSSSPFSSFSFSTPTTTTWDPTTYFEYTYTRTSELPTSTGRSRPTNNNTIHYDPSLDSQGIFEFALWAKIVIPLLVVIGALGFVVYCWRSRRRQGRMIGMLRSLDVVEEKKAQLQGEMKDSVGAVGDMNGDGMQVDRIQSYPERNDEEMVRPRGL</sequence>
<feature type="signal peptide" evidence="3">
    <location>
        <begin position="1"/>
        <end position="20"/>
    </location>
</feature>
<dbReference type="Proteomes" id="UP000277580">
    <property type="component" value="Unassembled WGS sequence"/>
</dbReference>
<evidence type="ECO:0000313" key="5">
    <source>
        <dbReference type="Proteomes" id="UP000277580"/>
    </source>
</evidence>
<dbReference type="InParanoid" id="A0A3N4L0W9"/>
<keyword evidence="3" id="KW-0732">Signal</keyword>
<keyword evidence="5" id="KW-1185">Reference proteome</keyword>
<feature type="region of interest" description="Disordered" evidence="1">
    <location>
        <begin position="186"/>
        <end position="219"/>
    </location>
</feature>
<feature type="region of interest" description="Disordered" evidence="1">
    <location>
        <begin position="38"/>
        <end position="79"/>
    </location>
</feature>
<keyword evidence="2" id="KW-0472">Membrane</keyword>
<dbReference type="OrthoDB" id="5428741at2759"/>
<evidence type="ECO:0000256" key="1">
    <source>
        <dbReference type="SAM" id="MobiDB-lite"/>
    </source>
</evidence>
<feature type="compositionally biased region" description="Basic and acidic residues" evidence="1">
    <location>
        <begin position="207"/>
        <end position="219"/>
    </location>
</feature>
<evidence type="ECO:0008006" key="6">
    <source>
        <dbReference type="Google" id="ProtNLM"/>
    </source>
</evidence>
<keyword evidence="2" id="KW-1133">Transmembrane helix</keyword>
<name>A0A3N4L0W9_9PEZI</name>
<evidence type="ECO:0000256" key="2">
    <source>
        <dbReference type="SAM" id="Phobius"/>
    </source>
</evidence>
<keyword evidence="2" id="KW-0812">Transmembrane</keyword>
<reference evidence="4 5" key="1">
    <citation type="journal article" date="2018" name="Nat. Ecol. Evol.">
        <title>Pezizomycetes genomes reveal the molecular basis of ectomycorrhizal truffle lifestyle.</title>
        <authorList>
            <person name="Murat C."/>
            <person name="Payen T."/>
            <person name="Noel B."/>
            <person name="Kuo A."/>
            <person name="Morin E."/>
            <person name="Chen J."/>
            <person name="Kohler A."/>
            <person name="Krizsan K."/>
            <person name="Balestrini R."/>
            <person name="Da Silva C."/>
            <person name="Montanini B."/>
            <person name="Hainaut M."/>
            <person name="Levati E."/>
            <person name="Barry K.W."/>
            <person name="Belfiori B."/>
            <person name="Cichocki N."/>
            <person name="Clum A."/>
            <person name="Dockter R.B."/>
            <person name="Fauchery L."/>
            <person name="Guy J."/>
            <person name="Iotti M."/>
            <person name="Le Tacon F."/>
            <person name="Lindquist E.A."/>
            <person name="Lipzen A."/>
            <person name="Malagnac F."/>
            <person name="Mello A."/>
            <person name="Molinier V."/>
            <person name="Miyauchi S."/>
            <person name="Poulain J."/>
            <person name="Riccioni C."/>
            <person name="Rubini A."/>
            <person name="Sitrit Y."/>
            <person name="Splivallo R."/>
            <person name="Traeger S."/>
            <person name="Wang M."/>
            <person name="Zifcakova L."/>
            <person name="Wipf D."/>
            <person name="Zambonelli A."/>
            <person name="Paolocci F."/>
            <person name="Nowrousian M."/>
            <person name="Ottonello S."/>
            <person name="Baldrian P."/>
            <person name="Spatafora J.W."/>
            <person name="Henrissat B."/>
            <person name="Nagy L.G."/>
            <person name="Aury J.M."/>
            <person name="Wincker P."/>
            <person name="Grigoriev I.V."/>
            <person name="Bonfante P."/>
            <person name="Martin F.M."/>
        </authorList>
    </citation>
    <scope>NUCLEOTIDE SEQUENCE [LARGE SCALE GENOMIC DNA]</scope>
    <source>
        <strain evidence="4 5">CCBAS932</strain>
    </source>
</reference>
<accession>A0A3N4L0W9</accession>
<gene>
    <name evidence="4" type="ORF">P167DRAFT_209761</name>
</gene>
<proteinExistence type="predicted"/>
<feature type="transmembrane region" description="Helical" evidence="2">
    <location>
        <begin position="128"/>
        <end position="152"/>
    </location>
</feature>
<organism evidence="4 5">
    <name type="scientific">Morchella conica CCBAS932</name>
    <dbReference type="NCBI Taxonomy" id="1392247"/>
    <lineage>
        <taxon>Eukaryota</taxon>
        <taxon>Fungi</taxon>
        <taxon>Dikarya</taxon>
        <taxon>Ascomycota</taxon>
        <taxon>Pezizomycotina</taxon>
        <taxon>Pezizomycetes</taxon>
        <taxon>Pezizales</taxon>
        <taxon>Morchellaceae</taxon>
        <taxon>Morchella</taxon>
    </lineage>
</organism>
<evidence type="ECO:0000256" key="3">
    <source>
        <dbReference type="SAM" id="SignalP"/>
    </source>
</evidence>
<feature type="chain" id="PRO_5018283485" description="Mid2 domain-containing protein" evidence="3">
    <location>
        <begin position="21"/>
        <end position="219"/>
    </location>
</feature>
<dbReference type="AlphaFoldDB" id="A0A3N4L0W9"/>
<evidence type="ECO:0000313" key="4">
    <source>
        <dbReference type="EMBL" id="RPB11625.1"/>
    </source>
</evidence>